<feature type="transmembrane region" description="Helical" evidence="1">
    <location>
        <begin position="301"/>
        <end position="320"/>
    </location>
</feature>
<feature type="transmembrane region" description="Helical" evidence="1">
    <location>
        <begin position="359"/>
        <end position="379"/>
    </location>
</feature>
<accession>A0A1M5CXI4</accession>
<evidence type="ECO:0008006" key="4">
    <source>
        <dbReference type="Google" id="ProtNLM"/>
    </source>
</evidence>
<dbReference type="EMBL" id="FQVU01000001">
    <property type="protein sequence ID" value="SHF59202.1"/>
    <property type="molecule type" value="Genomic_DNA"/>
</dbReference>
<keyword evidence="1" id="KW-0812">Transmembrane</keyword>
<keyword evidence="1" id="KW-0472">Membrane</keyword>
<evidence type="ECO:0000313" key="3">
    <source>
        <dbReference type="Proteomes" id="UP000186132"/>
    </source>
</evidence>
<dbReference type="AlphaFoldDB" id="A0A1M5CXI4"/>
<dbReference type="Proteomes" id="UP000186132">
    <property type="component" value="Unassembled WGS sequence"/>
</dbReference>
<feature type="transmembrane region" description="Helical" evidence="1">
    <location>
        <begin position="438"/>
        <end position="460"/>
    </location>
</feature>
<feature type="transmembrane region" description="Helical" evidence="1">
    <location>
        <begin position="229"/>
        <end position="247"/>
    </location>
</feature>
<dbReference type="STRING" id="1206085.SAMN05443575_0384"/>
<sequence>MVEAAERTAGATAIVAPTQRPERRLRVGLVVVLAVQAAWVAVLCGRGWFYQDDLGALDVATGRSLDWGYLTEPVNDHLVPGYRLVFWLLEHTSPLAHTSTVVARVVLQSLAVFLLWRLLVLLCGERPGVLVVTALYAVNPLIICNITWLTTAACLVPAQLAAVLAVHHHVRHTVTGRLRDAAYAGLALLLGMCFWEKTAIIGLFLPLLSLGYLTGGPARARIRSVLARWRGWLLTAVPPLLFVVYFVTHHYGGSARGITAGQLGGVVGTAWWHTVGPAMLGGPWTWTSSRGVYVSFTAPPVWVSALAQVLLAALLVAGWRRTRARSLWAWSLPLVSIVVGTGMVALGRYQDYGNLLATTIRYCFDVTFALALGAALALLPSSAAAIAERAGGRDTVPADAPVEDATRSPSTRFARIRAIRVPFPRRSWPALRPRRARALLGVVTAALLVVTLGNAAVSALRFEHRWTQDPTHPYVDRLTREVRAAGPTANLYDTSVSPAVLPAVFGPTMLISRLLGWTGTEVDFDRTDVRLLLADERGNLHPANILPASRGAQPAANLCAIVAHGRGTWRLPLVPTLPGLVNGFLRLEYLQRDPSVLRIYLQTADGHLVAPLAGARTSLPVTLGATLLRVEAPSAVAVVFRSESLANHVCLGHVVVGAPFRPAGR</sequence>
<keyword evidence="3" id="KW-1185">Reference proteome</keyword>
<evidence type="ECO:0000256" key="1">
    <source>
        <dbReference type="SAM" id="Phobius"/>
    </source>
</evidence>
<reference evidence="2 3" key="1">
    <citation type="submission" date="2016-11" db="EMBL/GenBank/DDBJ databases">
        <authorList>
            <person name="Jaros S."/>
            <person name="Januszkiewicz K."/>
            <person name="Wedrychowicz H."/>
        </authorList>
    </citation>
    <scope>NUCLEOTIDE SEQUENCE [LARGE SCALE GENOMIC DNA]</scope>
    <source>
        <strain evidence="2 3">DSM 45627</strain>
    </source>
</reference>
<name>A0A1M5CXI4_9ACTN</name>
<feature type="transmembrane region" description="Helical" evidence="1">
    <location>
        <begin position="27"/>
        <end position="49"/>
    </location>
</feature>
<dbReference type="RefSeq" id="WP_073385209.1">
    <property type="nucleotide sequence ID" value="NZ_FQVU01000001.1"/>
</dbReference>
<keyword evidence="1" id="KW-1133">Transmembrane helix</keyword>
<feature type="transmembrane region" description="Helical" evidence="1">
    <location>
        <begin position="101"/>
        <end position="122"/>
    </location>
</feature>
<feature type="transmembrane region" description="Helical" evidence="1">
    <location>
        <begin position="129"/>
        <end position="162"/>
    </location>
</feature>
<evidence type="ECO:0000313" key="2">
    <source>
        <dbReference type="EMBL" id="SHF59202.1"/>
    </source>
</evidence>
<proteinExistence type="predicted"/>
<protein>
    <recommendedName>
        <fullName evidence="4">Glycosyltransferase RgtA/B/C/D-like domain-containing protein</fullName>
    </recommendedName>
</protein>
<dbReference type="OrthoDB" id="5173393at2"/>
<organism evidence="2 3">
    <name type="scientific">Jatrophihabitans endophyticus</name>
    <dbReference type="NCBI Taxonomy" id="1206085"/>
    <lineage>
        <taxon>Bacteria</taxon>
        <taxon>Bacillati</taxon>
        <taxon>Actinomycetota</taxon>
        <taxon>Actinomycetes</taxon>
        <taxon>Jatrophihabitantales</taxon>
        <taxon>Jatrophihabitantaceae</taxon>
        <taxon>Jatrophihabitans</taxon>
    </lineage>
</organism>
<feature type="transmembrane region" description="Helical" evidence="1">
    <location>
        <begin position="327"/>
        <end position="347"/>
    </location>
</feature>
<gene>
    <name evidence="2" type="ORF">SAMN05443575_0384</name>
</gene>